<accession>A0A318UFY4</accession>
<dbReference type="Proteomes" id="UP000248198">
    <property type="component" value="Unassembled WGS sequence"/>
</dbReference>
<comment type="caution">
    <text evidence="1">The sequence shown here is derived from an EMBL/GenBank/DDBJ whole genome shotgun (WGS) entry which is preliminary data.</text>
</comment>
<dbReference type="EMBL" id="QKLU01000003">
    <property type="protein sequence ID" value="PYF75081.1"/>
    <property type="molecule type" value="Genomic_DNA"/>
</dbReference>
<dbReference type="OrthoDB" id="9796999at2"/>
<gene>
    <name evidence="1" type="ORF">B0O44_103528</name>
</gene>
<proteinExistence type="predicted"/>
<organism evidence="1 2">
    <name type="scientific">Pedobacter nutrimenti</name>
    <dbReference type="NCBI Taxonomy" id="1241337"/>
    <lineage>
        <taxon>Bacteria</taxon>
        <taxon>Pseudomonadati</taxon>
        <taxon>Bacteroidota</taxon>
        <taxon>Sphingobacteriia</taxon>
        <taxon>Sphingobacteriales</taxon>
        <taxon>Sphingobacteriaceae</taxon>
        <taxon>Pedobacter</taxon>
    </lineage>
</organism>
<keyword evidence="2" id="KW-1185">Reference proteome</keyword>
<sequence length="192" mass="22076">METKNNIPAFYASSTEQWRKWLEENAASEKTVLLIMHNKKSSKPCISYEQSVEQALCFGWIDNKAMKRDEESSYLTFSLRKPGGNWSNTNKVRVERMIKQGLMTPAGQAFIDIAKKTGTWDRLTDAQNTIIPDDLQKMFDQNAVALSNFSAFPPSSRRLILEWVSNAKKKETREKRMIQTVELASRNVRANH</sequence>
<evidence type="ECO:0000313" key="1">
    <source>
        <dbReference type="EMBL" id="PYF75081.1"/>
    </source>
</evidence>
<name>A0A318UFY4_9SPHI</name>
<dbReference type="Pfam" id="PF13376">
    <property type="entry name" value="OmdA"/>
    <property type="match status" value="1"/>
</dbReference>
<reference evidence="1 2" key="1">
    <citation type="submission" date="2018-06" db="EMBL/GenBank/DDBJ databases">
        <title>Genomic Encyclopedia of Archaeal and Bacterial Type Strains, Phase II (KMG-II): from individual species to whole genera.</title>
        <authorList>
            <person name="Goeker M."/>
        </authorList>
    </citation>
    <scope>NUCLEOTIDE SEQUENCE [LARGE SCALE GENOMIC DNA]</scope>
    <source>
        <strain evidence="1 2">DSM 27372</strain>
    </source>
</reference>
<dbReference type="RefSeq" id="WP_110830101.1">
    <property type="nucleotide sequence ID" value="NZ_QKLU01000003.1"/>
</dbReference>
<dbReference type="AlphaFoldDB" id="A0A318UFY4"/>
<protein>
    <submittedName>
        <fullName evidence="1">Uncharacterized protein YdeI (YjbR/CyaY-like superfamily)</fullName>
    </submittedName>
</protein>
<evidence type="ECO:0000313" key="2">
    <source>
        <dbReference type="Proteomes" id="UP000248198"/>
    </source>
</evidence>